<comment type="caution">
    <text evidence="4">The sequence shown here is derived from an EMBL/GenBank/DDBJ whole genome shotgun (WGS) entry which is preliminary data.</text>
</comment>
<organism evidence="4 5">
    <name type="scientific">Lasius niger</name>
    <name type="common">Black garden ant</name>
    <dbReference type="NCBI Taxonomy" id="67767"/>
    <lineage>
        <taxon>Eukaryota</taxon>
        <taxon>Metazoa</taxon>
        <taxon>Ecdysozoa</taxon>
        <taxon>Arthropoda</taxon>
        <taxon>Hexapoda</taxon>
        <taxon>Insecta</taxon>
        <taxon>Pterygota</taxon>
        <taxon>Neoptera</taxon>
        <taxon>Endopterygota</taxon>
        <taxon>Hymenoptera</taxon>
        <taxon>Apocrita</taxon>
        <taxon>Aculeata</taxon>
        <taxon>Formicoidea</taxon>
        <taxon>Formicidae</taxon>
        <taxon>Formicinae</taxon>
        <taxon>Lasius</taxon>
        <taxon>Lasius</taxon>
    </lineage>
</organism>
<name>A0A0J7MV53_LASNI</name>
<keyword evidence="2" id="KW-0472">Membrane</keyword>
<dbReference type="EMBL" id="LBMM01016606">
    <property type="protein sequence ID" value="KMQ84370.1"/>
    <property type="molecule type" value="Genomic_DNA"/>
</dbReference>
<reference evidence="4 5" key="1">
    <citation type="submission" date="2015-04" db="EMBL/GenBank/DDBJ databases">
        <title>Lasius niger genome sequencing.</title>
        <authorList>
            <person name="Konorov E.A."/>
            <person name="Nikitin M.A."/>
            <person name="Kirill M.V."/>
            <person name="Chang P."/>
        </authorList>
    </citation>
    <scope>NUCLEOTIDE SEQUENCE [LARGE SCALE GENOMIC DNA]</scope>
    <source>
        <tissue evidence="4">Whole</tissue>
    </source>
</reference>
<dbReference type="SUPFAM" id="SSF56219">
    <property type="entry name" value="DNase I-like"/>
    <property type="match status" value="1"/>
</dbReference>
<dbReference type="GO" id="GO:0003964">
    <property type="term" value="F:RNA-directed DNA polymerase activity"/>
    <property type="evidence" value="ECO:0007669"/>
    <property type="project" value="UniProtKB-KW"/>
</dbReference>
<dbReference type="Pfam" id="PF14529">
    <property type="entry name" value="Exo_endo_phos_2"/>
    <property type="match status" value="1"/>
</dbReference>
<dbReference type="InterPro" id="IPR005135">
    <property type="entry name" value="Endo/exonuclease/phosphatase"/>
</dbReference>
<keyword evidence="2" id="KW-0812">Transmembrane</keyword>
<evidence type="ECO:0000256" key="2">
    <source>
        <dbReference type="SAM" id="Phobius"/>
    </source>
</evidence>
<evidence type="ECO:0000313" key="4">
    <source>
        <dbReference type="EMBL" id="KMQ84370.1"/>
    </source>
</evidence>
<keyword evidence="4" id="KW-0548">Nucleotidyltransferase</keyword>
<evidence type="ECO:0000259" key="3">
    <source>
        <dbReference type="Pfam" id="PF14529"/>
    </source>
</evidence>
<dbReference type="PaxDb" id="67767-A0A0J7MV53"/>
<feature type="domain" description="Endonuclease/exonuclease/phosphatase" evidence="3">
    <location>
        <begin position="13"/>
        <end position="106"/>
    </location>
</feature>
<feature type="transmembrane region" description="Helical" evidence="2">
    <location>
        <begin position="397"/>
        <end position="418"/>
    </location>
</feature>
<sequence>MIIGEDAHKKELVMASVYMPYDSADLPPLQASDEVDNCRRKSWELILGYDANAYHTVWGSSGTNRRGRELLEYLAGNNLDILNRSNTPTFTNSIRGEVIDLTLGSSGGVKVTSSGGMRTCRVCEDVQGVLSIRPRRSRAWKLRKRFQAKTAQREYRKATKKARRQSWRKFLGELNSIPEVARLKKILAKEGPAGTGAFLEPDGSFTTSWEEEMTTLLDKHFPGCEIMEAGDAGEGVPLEAEHRDWDTASRIITPARVRWALDSFEPFKSPGEDGLFPALLQHGAEKLVASLTKIFRFCIATALERIKRWCIETGLSVNPDKTELVVFTGKRKLEGWSNPIFYGKELKPTGLVKHLGVILDAKLSWGKQLDFACGRAYALLWATKRICGKTWGIGPAMMLWLYTAVVRPLFMYGALLWWKRTLLKSVRVSLDHLQGLASRLINGATRTTPVAALGVALGLPPLHIMVEAAAMASAHRLKTGGHWKGAARGNDKSHTTIWGELLGAVPEAGMWQDCREVLLSIDQHFLVGFPSKEEWSSPPDPTSGDDLVWFSDGSSNRAGTGAGAYLQGSKTRVATENEF</sequence>
<evidence type="ECO:0000313" key="5">
    <source>
        <dbReference type="Proteomes" id="UP000036403"/>
    </source>
</evidence>
<dbReference type="InterPro" id="IPR036691">
    <property type="entry name" value="Endo/exonu/phosph_ase_sf"/>
</dbReference>
<dbReference type="PANTHER" id="PTHR33481">
    <property type="entry name" value="REVERSE TRANSCRIPTASE"/>
    <property type="match status" value="1"/>
</dbReference>
<gene>
    <name evidence="4" type="ORF">RF55_17877</name>
</gene>
<dbReference type="OrthoDB" id="7697131at2759"/>
<keyword evidence="2" id="KW-1133">Transmembrane helix</keyword>
<evidence type="ECO:0000256" key="1">
    <source>
        <dbReference type="SAM" id="MobiDB-lite"/>
    </source>
</evidence>
<keyword evidence="5" id="KW-1185">Reference proteome</keyword>
<proteinExistence type="predicted"/>
<dbReference type="Gene3D" id="3.60.10.10">
    <property type="entry name" value="Endonuclease/exonuclease/phosphatase"/>
    <property type="match status" value="1"/>
</dbReference>
<keyword evidence="4" id="KW-0695">RNA-directed DNA polymerase</keyword>
<dbReference type="PANTHER" id="PTHR33481:SF1">
    <property type="entry name" value="ENDONUCLEASE_EXONUCLEASE_PHOSPHATASE DOMAIN-CONTAINING PROTEIN-RELATED"/>
    <property type="match status" value="1"/>
</dbReference>
<dbReference type="AlphaFoldDB" id="A0A0J7MV53"/>
<protein>
    <submittedName>
        <fullName evidence="4">Reverse transcriptase</fullName>
    </submittedName>
</protein>
<dbReference type="Proteomes" id="UP000036403">
    <property type="component" value="Unassembled WGS sequence"/>
</dbReference>
<accession>A0A0J7MV53</accession>
<keyword evidence="4" id="KW-0808">Transferase</keyword>
<feature type="region of interest" description="Disordered" evidence="1">
    <location>
        <begin position="531"/>
        <end position="552"/>
    </location>
</feature>